<dbReference type="RefSeq" id="XP_046117238.1">
    <property type="nucleotide sequence ID" value="XM_046257817.1"/>
</dbReference>
<evidence type="ECO:0000313" key="2">
    <source>
        <dbReference type="Proteomes" id="UP000887229"/>
    </source>
</evidence>
<proteinExistence type="predicted"/>
<protein>
    <submittedName>
        <fullName evidence="1">Uncharacterized protein</fullName>
    </submittedName>
</protein>
<dbReference type="AlphaFoldDB" id="A0A9P7ZJL8"/>
<comment type="caution">
    <text evidence="1">The sequence shown here is derived from an EMBL/GenBank/DDBJ whole genome shotgun (WGS) entry which is preliminary data.</text>
</comment>
<dbReference type="Proteomes" id="UP000887229">
    <property type="component" value="Unassembled WGS sequence"/>
</dbReference>
<name>A0A9P7ZJL8_9HYPO</name>
<evidence type="ECO:0000313" key="1">
    <source>
        <dbReference type="EMBL" id="KAG9253314.1"/>
    </source>
</evidence>
<gene>
    <name evidence="1" type="ORF">F5Z01DRAFT_162463</name>
</gene>
<accession>A0A9P7ZJL8</accession>
<dbReference type="GeneID" id="70288720"/>
<dbReference type="OrthoDB" id="4581301at2759"/>
<reference evidence="1" key="1">
    <citation type="journal article" date="2021" name="IMA Fungus">
        <title>Genomic characterization of three marine fungi, including Emericellopsis atlantica sp. nov. with signatures of a generalist lifestyle and marine biomass degradation.</title>
        <authorList>
            <person name="Hagestad O.C."/>
            <person name="Hou L."/>
            <person name="Andersen J.H."/>
            <person name="Hansen E.H."/>
            <person name="Altermark B."/>
            <person name="Li C."/>
            <person name="Kuhnert E."/>
            <person name="Cox R.J."/>
            <person name="Crous P.W."/>
            <person name="Spatafora J.W."/>
            <person name="Lail K."/>
            <person name="Amirebrahimi M."/>
            <person name="Lipzen A."/>
            <person name="Pangilinan J."/>
            <person name="Andreopoulos W."/>
            <person name="Hayes R.D."/>
            <person name="Ng V."/>
            <person name="Grigoriev I.V."/>
            <person name="Jackson S.A."/>
            <person name="Sutton T.D.S."/>
            <person name="Dobson A.D.W."/>
            <person name="Rama T."/>
        </authorList>
    </citation>
    <scope>NUCLEOTIDE SEQUENCE</scope>
    <source>
        <strain evidence="1">TS7</strain>
    </source>
</reference>
<keyword evidence="2" id="KW-1185">Reference proteome</keyword>
<organism evidence="1 2">
    <name type="scientific">Emericellopsis atlantica</name>
    <dbReference type="NCBI Taxonomy" id="2614577"/>
    <lineage>
        <taxon>Eukaryota</taxon>
        <taxon>Fungi</taxon>
        <taxon>Dikarya</taxon>
        <taxon>Ascomycota</taxon>
        <taxon>Pezizomycotina</taxon>
        <taxon>Sordariomycetes</taxon>
        <taxon>Hypocreomycetidae</taxon>
        <taxon>Hypocreales</taxon>
        <taxon>Bionectriaceae</taxon>
        <taxon>Emericellopsis</taxon>
    </lineage>
</organism>
<dbReference type="EMBL" id="MU251258">
    <property type="protein sequence ID" value="KAG9253314.1"/>
    <property type="molecule type" value="Genomic_DNA"/>
</dbReference>
<sequence length="586" mass="66388">MFLRRRNPNGGVYYVLNNGREKNITPKHDDADLFNISGLLLNLDALDQRGVRDYSEEDEQALAQTWSDTQRHRDVRRTIRSMQHHVELSRTASLKLLNQATHPMRVMNHDLLSVALRGPGGELGMRVYEDAKVKDENGRFIVRGLTQQRCLQHHGLPAAAVRSRLEVTQADARSKEIRQLINMGDPRKASDYMVDLRYRLGLPEHTTRDDERFLRWLSLHQSNIAFARKDKKAVQKLEVCKALKSQMLDHTGLKRRNLVNIRRMIFQITDPGVFTTNLKGNVATEGDHAMLPTSGERDDMHNVPLMLRNAVASVLDACGDLALHYEVLTFVNNLHVRFPDKPAMAMCKYGLRLRALAGVGLLDLARQQLQRYPKGIPPVVWAHGDAVEDVGAAIGLWNAHIVKNNIVRTPASRRALLTIATGYNADGKTIYEAYHDLMLRKSNRVEVEGRLDAYMNFVELLGHLGAVRTLWYSWRVAQEMQDRLNEQWRATGQPAESITDEYQIALAHALQQGESEAEDFQDSTLEACARADFISMEGRSDVSPGGHDTPRAVWIKEMSLSEFEELMALPLAQWLQNLNRGAFLGT</sequence>